<organism evidence="2 3">
    <name type="scientific">Electrophorus voltai</name>
    <dbReference type="NCBI Taxonomy" id="2609070"/>
    <lineage>
        <taxon>Eukaryota</taxon>
        <taxon>Metazoa</taxon>
        <taxon>Chordata</taxon>
        <taxon>Craniata</taxon>
        <taxon>Vertebrata</taxon>
        <taxon>Euteleostomi</taxon>
        <taxon>Actinopterygii</taxon>
        <taxon>Neopterygii</taxon>
        <taxon>Teleostei</taxon>
        <taxon>Ostariophysi</taxon>
        <taxon>Gymnotiformes</taxon>
        <taxon>Gymnotoidei</taxon>
        <taxon>Gymnotidae</taxon>
        <taxon>Electrophorus</taxon>
    </lineage>
</organism>
<dbReference type="EMBL" id="JAROKS010000022">
    <property type="protein sequence ID" value="KAK1788778.1"/>
    <property type="molecule type" value="Genomic_DNA"/>
</dbReference>
<evidence type="ECO:0000256" key="1">
    <source>
        <dbReference type="SAM" id="MobiDB-lite"/>
    </source>
</evidence>
<feature type="region of interest" description="Disordered" evidence="1">
    <location>
        <begin position="94"/>
        <end position="125"/>
    </location>
</feature>
<accession>A0AAD9DPX3</accession>
<sequence>MAMEPFSKMLQNGGGHRTIWGWGGGGGPEYGRTGSDSENRHTEVDSAGSYDPYKDFHEGYADYGDHWECSDVSLRLDLGFDYEEDLSMEVEEVLYGDPPNVSDTESADSKSDKPPPLKIPPKAPPRRCCWGVSKPSRAAQRGATALEEETFPTRAYSPGTRVGGVTSAHPRDRQSNWCTSCNGCAKVAAPQIGKRRSTTGGWDPSSANNWGAVRGSCQLLRTHQSFV</sequence>
<protein>
    <submittedName>
        <fullName evidence="2">Uncharacterized protein</fullName>
    </submittedName>
</protein>
<reference evidence="2" key="1">
    <citation type="submission" date="2023-03" db="EMBL/GenBank/DDBJ databases">
        <title>Electrophorus voltai genome.</title>
        <authorList>
            <person name="Bian C."/>
        </authorList>
    </citation>
    <scope>NUCLEOTIDE SEQUENCE</scope>
    <source>
        <strain evidence="2">CB-2022</strain>
        <tissue evidence="2">Muscle</tissue>
    </source>
</reference>
<dbReference type="AlphaFoldDB" id="A0AAD9DPX3"/>
<proteinExistence type="predicted"/>
<feature type="compositionally biased region" description="Basic and acidic residues" evidence="1">
    <location>
        <begin position="35"/>
        <end position="44"/>
    </location>
</feature>
<feature type="compositionally biased region" description="Gly residues" evidence="1">
    <location>
        <begin position="17"/>
        <end position="29"/>
    </location>
</feature>
<name>A0AAD9DPX3_9TELE</name>
<evidence type="ECO:0000313" key="3">
    <source>
        <dbReference type="Proteomes" id="UP001239994"/>
    </source>
</evidence>
<dbReference type="Proteomes" id="UP001239994">
    <property type="component" value="Unassembled WGS sequence"/>
</dbReference>
<comment type="caution">
    <text evidence="2">The sequence shown here is derived from an EMBL/GenBank/DDBJ whole genome shotgun (WGS) entry which is preliminary data.</text>
</comment>
<feature type="region of interest" description="Disordered" evidence="1">
    <location>
        <begin position="17"/>
        <end position="49"/>
    </location>
</feature>
<evidence type="ECO:0000313" key="2">
    <source>
        <dbReference type="EMBL" id="KAK1788778.1"/>
    </source>
</evidence>
<gene>
    <name evidence="2" type="ORF">P4O66_002587</name>
</gene>
<keyword evidence="3" id="KW-1185">Reference proteome</keyword>